<protein>
    <submittedName>
        <fullName evidence="1">Uncharacterized protein</fullName>
    </submittedName>
</protein>
<accession>A0A919R437</accession>
<comment type="caution">
    <text evidence="1">The sequence shown here is derived from an EMBL/GenBank/DDBJ whole genome shotgun (WGS) entry which is preliminary data.</text>
</comment>
<dbReference type="Proteomes" id="UP000655287">
    <property type="component" value="Unassembled WGS sequence"/>
</dbReference>
<gene>
    <name evidence="1" type="ORF">Sru01_17420</name>
</gene>
<dbReference type="AlphaFoldDB" id="A0A919R437"/>
<sequence>MMSTKPVSVTLDSENLEYVAAQVDDGRARSLSAWINEAISRRIATERAADAAWQAKVEEAQKDPAVVARTAHRVARALEILDAR</sequence>
<keyword evidence="2" id="KW-1185">Reference proteome</keyword>
<evidence type="ECO:0000313" key="2">
    <source>
        <dbReference type="Proteomes" id="UP000655287"/>
    </source>
</evidence>
<proteinExistence type="predicted"/>
<organism evidence="1 2">
    <name type="scientific">Sphaerisporangium rufum</name>
    <dbReference type="NCBI Taxonomy" id="1381558"/>
    <lineage>
        <taxon>Bacteria</taxon>
        <taxon>Bacillati</taxon>
        <taxon>Actinomycetota</taxon>
        <taxon>Actinomycetes</taxon>
        <taxon>Streptosporangiales</taxon>
        <taxon>Streptosporangiaceae</taxon>
        <taxon>Sphaerisporangium</taxon>
    </lineage>
</organism>
<dbReference type="RefSeq" id="WP_203983386.1">
    <property type="nucleotide sequence ID" value="NZ_BOOU01000026.1"/>
</dbReference>
<dbReference type="EMBL" id="BOOU01000026">
    <property type="protein sequence ID" value="GII76760.1"/>
    <property type="molecule type" value="Genomic_DNA"/>
</dbReference>
<evidence type="ECO:0000313" key="1">
    <source>
        <dbReference type="EMBL" id="GII76760.1"/>
    </source>
</evidence>
<reference evidence="1" key="1">
    <citation type="submission" date="2021-01" db="EMBL/GenBank/DDBJ databases">
        <title>Whole genome shotgun sequence of Sphaerisporangium rufum NBRC 109079.</title>
        <authorList>
            <person name="Komaki H."/>
            <person name="Tamura T."/>
        </authorList>
    </citation>
    <scope>NUCLEOTIDE SEQUENCE</scope>
    <source>
        <strain evidence="1">NBRC 109079</strain>
    </source>
</reference>
<name>A0A919R437_9ACTN</name>